<protein>
    <submittedName>
        <fullName evidence="1">Uncharacterized protein</fullName>
    </submittedName>
</protein>
<dbReference type="Proteomes" id="UP000808349">
    <property type="component" value="Unassembled WGS sequence"/>
</dbReference>
<proteinExistence type="predicted"/>
<name>A0A9D7S9R9_9BACT</name>
<accession>A0A9D7S9R9</accession>
<reference evidence="1 2" key="1">
    <citation type="submission" date="2020-10" db="EMBL/GenBank/DDBJ databases">
        <title>Connecting structure to function with the recovery of over 1000 high-quality activated sludge metagenome-assembled genomes encoding full-length rRNA genes using long-read sequencing.</title>
        <authorList>
            <person name="Singleton C.M."/>
            <person name="Petriglieri F."/>
            <person name="Kristensen J.M."/>
            <person name="Kirkegaard R.H."/>
            <person name="Michaelsen T.Y."/>
            <person name="Andersen M.H."/>
            <person name="Karst S.M."/>
            <person name="Dueholm M.S."/>
            <person name="Nielsen P.H."/>
            <person name="Albertsen M."/>
        </authorList>
    </citation>
    <scope>NUCLEOTIDE SEQUENCE [LARGE SCALE GENOMIC DNA]</scope>
    <source>
        <strain evidence="1">Ribe_18-Q3-R11-54_BAT3C.373</strain>
    </source>
</reference>
<organism evidence="1 2">
    <name type="scientific">Candidatus Defluviibacterium haderslevense</name>
    <dbReference type="NCBI Taxonomy" id="2981993"/>
    <lineage>
        <taxon>Bacteria</taxon>
        <taxon>Pseudomonadati</taxon>
        <taxon>Bacteroidota</taxon>
        <taxon>Saprospiria</taxon>
        <taxon>Saprospirales</taxon>
        <taxon>Saprospiraceae</taxon>
        <taxon>Candidatus Defluviibacterium</taxon>
    </lineage>
</organism>
<evidence type="ECO:0000313" key="2">
    <source>
        <dbReference type="Proteomes" id="UP000808349"/>
    </source>
</evidence>
<sequence length="125" mass="14723">MKTLFSSLRTPYLLNLIVSFFPIFGFSQTKPTPNVDIQFSTSFSSLKHFNADNKMYYVIDSSQSFNSNSFYKNNLVTPTKMPFFCKLEHNAFKKTNVKMSFRLGSLDYSNYLEYSQFKNEKYFIK</sequence>
<gene>
    <name evidence="1" type="ORF">IPO85_10940</name>
</gene>
<dbReference type="AlphaFoldDB" id="A0A9D7S9R9"/>
<dbReference type="EMBL" id="JADKFW010000007">
    <property type="protein sequence ID" value="MBK9718006.1"/>
    <property type="molecule type" value="Genomic_DNA"/>
</dbReference>
<evidence type="ECO:0000313" key="1">
    <source>
        <dbReference type="EMBL" id="MBK9718006.1"/>
    </source>
</evidence>
<comment type="caution">
    <text evidence="1">The sequence shown here is derived from an EMBL/GenBank/DDBJ whole genome shotgun (WGS) entry which is preliminary data.</text>
</comment>